<proteinExistence type="predicted"/>
<keyword evidence="1" id="KW-0472">Membrane</keyword>
<keyword evidence="3" id="KW-1185">Reference proteome</keyword>
<dbReference type="Gene3D" id="1.10.10.60">
    <property type="entry name" value="Homeodomain-like"/>
    <property type="match status" value="1"/>
</dbReference>
<evidence type="ECO:0008006" key="4">
    <source>
        <dbReference type="Google" id="ProtNLM"/>
    </source>
</evidence>
<feature type="transmembrane region" description="Helical" evidence="1">
    <location>
        <begin position="6"/>
        <end position="25"/>
    </location>
</feature>
<keyword evidence="1" id="KW-0812">Transmembrane</keyword>
<reference evidence="2 3" key="1">
    <citation type="submission" date="2024-11" db="EMBL/GenBank/DDBJ databases">
        <authorList>
            <person name="Heng Y.C."/>
            <person name="Lim A.C.H."/>
            <person name="Lee J.K.Y."/>
            <person name="Kittelmann S."/>
        </authorList>
    </citation>
    <scope>NUCLEOTIDE SEQUENCE [LARGE SCALE GENOMIC DNA]</scope>
    <source>
        <strain evidence="2 3">WILCCON 0269</strain>
    </source>
</reference>
<evidence type="ECO:0000313" key="3">
    <source>
        <dbReference type="Proteomes" id="UP001623660"/>
    </source>
</evidence>
<evidence type="ECO:0000313" key="2">
    <source>
        <dbReference type="EMBL" id="MFL0195504.1"/>
    </source>
</evidence>
<dbReference type="Proteomes" id="UP001623660">
    <property type="component" value="Unassembled WGS sequence"/>
</dbReference>
<dbReference type="RefSeq" id="WP_406791625.1">
    <property type="nucleotide sequence ID" value="NZ_JBJHZX010000009.1"/>
</dbReference>
<dbReference type="EMBL" id="JBJHZX010000009">
    <property type="protein sequence ID" value="MFL0195504.1"/>
    <property type="molecule type" value="Genomic_DNA"/>
</dbReference>
<protein>
    <recommendedName>
        <fullName evidence="4">DUF2802 domain-containing protein</fullName>
    </recommendedName>
</protein>
<name>A0ABW8SJY6_9CLOT</name>
<sequence length="163" mass="18689">MSVIVVVILIVTGILLIALNFSAVLKEKKTFQYQLDLKQSSMEDYKLEISKVRKEFSETIFRLQKEIEDLKCGTKDQSTGIMLYNGKGKKITENVSLNDNNEKDILVKIAENQIKDQHIENSNNIKIHKIRELLKQGMSIDEISEETGIDKGEVLLIKELYTE</sequence>
<gene>
    <name evidence="2" type="ORF">ACJDU8_07985</name>
</gene>
<organism evidence="2 3">
    <name type="scientific">Candidatus Clostridium eludens</name>
    <dbReference type="NCBI Taxonomy" id="3381663"/>
    <lineage>
        <taxon>Bacteria</taxon>
        <taxon>Bacillati</taxon>
        <taxon>Bacillota</taxon>
        <taxon>Clostridia</taxon>
        <taxon>Eubacteriales</taxon>
        <taxon>Clostridiaceae</taxon>
        <taxon>Clostridium</taxon>
    </lineage>
</organism>
<accession>A0ABW8SJY6</accession>
<evidence type="ECO:0000256" key="1">
    <source>
        <dbReference type="SAM" id="Phobius"/>
    </source>
</evidence>
<comment type="caution">
    <text evidence="2">The sequence shown here is derived from an EMBL/GenBank/DDBJ whole genome shotgun (WGS) entry which is preliminary data.</text>
</comment>
<keyword evidence="1" id="KW-1133">Transmembrane helix</keyword>